<feature type="region of interest" description="Disordered" evidence="1">
    <location>
        <begin position="90"/>
        <end position="148"/>
    </location>
</feature>
<organism evidence="2 3">
    <name type="scientific">Stentor coeruleus</name>
    <dbReference type="NCBI Taxonomy" id="5963"/>
    <lineage>
        <taxon>Eukaryota</taxon>
        <taxon>Sar</taxon>
        <taxon>Alveolata</taxon>
        <taxon>Ciliophora</taxon>
        <taxon>Postciliodesmatophora</taxon>
        <taxon>Heterotrichea</taxon>
        <taxon>Heterotrichida</taxon>
        <taxon>Stentoridae</taxon>
        <taxon>Stentor</taxon>
    </lineage>
</organism>
<dbReference type="AlphaFoldDB" id="A0A1R2CFZ8"/>
<comment type="caution">
    <text evidence="2">The sequence shown here is derived from an EMBL/GenBank/DDBJ whole genome shotgun (WGS) entry which is preliminary data.</text>
</comment>
<protein>
    <submittedName>
        <fullName evidence="2">Uncharacterized protein</fullName>
    </submittedName>
</protein>
<keyword evidence="3" id="KW-1185">Reference proteome</keyword>
<feature type="compositionally biased region" description="Basic and acidic residues" evidence="1">
    <location>
        <begin position="90"/>
        <end position="102"/>
    </location>
</feature>
<accession>A0A1R2CFZ8</accession>
<gene>
    <name evidence="2" type="ORF">SteCoe_10183</name>
</gene>
<dbReference type="Proteomes" id="UP000187209">
    <property type="component" value="Unassembled WGS sequence"/>
</dbReference>
<proteinExistence type="predicted"/>
<feature type="compositionally biased region" description="Polar residues" evidence="1">
    <location>
        <begin position="105"/>
        <end position="120"/>
    </location>
</feature>
<evidence type="ECO:0000256" key="1">
    <source>
        <dbReference type="SAM" id="MobiDB-lite"/>
    </source>
</evidence>
<dbReference type="EMBL" id="MPUH01000163">
    <property type="protein sequence ID" value="OMJ87949.1"/>
    <property type="molecule type" value="Genomic_DNA"/>
</dbReference>
<reference evidence="2 3" key="1">
    <citation type="submission" date="2016-11" db="EMBL/GenBank/DDBJ databases">
        <title>The macronuclear genome of Stentor coeruleus: a giant cell with tiny introns.</title>
        <authorList>
            <person name="Slabodnick M."/>
            <person name="Ruby J.G."/>
            <person name="Reiff S.B."/>
            <person name="Swart E.C."/>
            <person name="Gosai S."/>
            <person name="Prabakaran S."/>
            <person name="Witkowska E."/>
            <person name="Larue G.E."/>
            <person name="Fisher S."/>
            <person name="Freeman R.M."/>
            <person name="Gunawardena J."/>
            <person name="Chu W."/>
            <person name="Stover N.A."/>
            <person name="Gregory B.D."/>
            <person name="Nowacki M."/>
            <person name="Derisi J."/>
            <person name="Roy S.W."/>
            <person name="Marshall W.F."/>
            <person name="Sood P."/>
        </authorList>
    </citation>
    <scope>NUCLEOTIDE SEQUENCE [LARGE SCALE GENOMIC DNA]</scope>
    <source>
        <strain evidence="2">WM001</strain>
    </source>
</reference>
<evidence type="ECO:0000313" key="2">
    <source>
        <dbReference type="EMBL" id="OMJ87949.1"/>
    </source>
</evidence>
<evidence type="ECO:0000313" key="3">
    <source>
        <dbReference type="Proteomes" id="UP000187209"/>
    </source>
</evidence>
<sequence>MKIRSHNPNIILYSQELRSSKELRNIEDSMFIFPLCKPEFQFHQGNFRIPWIKCTKKQKSSRKVTERNHNKLIVSSLEPLYSRHSYYKDPLIEYPSPKESKKTKPNYQDRNNSNFRSCTPHSRYFPTINKNKNKPGASTKMKSLLKMN</sequence>
<name>A0A1R2CFZ8_9CILI</name>